<evidence type="ECO:0000256" key="18">
    <source>
        <dbReference type="ARBA" id="ARBA00042865"/>
    </source>
</evidence>
<dbReference type="InterPro" id="IPR043538">
    <property type="entry name" value="XYLT"/>
</dbReference>
<dbReference type="PANTHER" id="PTHR46025:SF3">
    <property type="entry name" value="XYLOSYLTRANSFERASE OXT"/>
    <property type="match status" value="1"/>
</dbReference>
<comment type="similarity">
    <text evidence="5">Belongs to the glycosyltransferase 14 family. XylT subfamily.</text>
</comment>
<gene>
    <name evidence="22" type="ORF">ODALV1_LOCUS19909</name>
</gene>
<accession>A0ABP1RDA6</accession>
<evidence type="ECO:0000259" key="21">
    <source>
        <dbReference type="PROSITE" id="PS51212"/>
    </source>
</evidence>
<keyword evidence="14" id="KW-0333">Golgi apparatus</keyword>
<evidence type="ECO:0000313" key="22">
    <source>
        <dbReference type="EMBL" id="CAL8122666.1"/>
    </source>
</evidence>
<feature type="transmembrane region" description="Helical" evidence="20">
    <location>
        <begin position="18"/>
        <end position="38"/>
    </location>
</feature>
<comment type="caution">
    <text evidence="22">The sequence shown here is derived from an EMBL/GenBank/DDBJ whole genome shotgun (WGS) entry which is preliminary data.</text>
</comment>
<evidence type="ECO:0000256" key="1">
    <source>
        <dbReference type="ARBA" id="ARBA00004323"/>
    </source>
</evidence>
<evidence type="ECO:0000256" key="13">
    <source>
        <dbReference type="ARBA" id="ARBA00022989"/>
    </source>
</evidence>
<comment type="catalytic activity">
    <reaction evidence="19">
        <text>UDP-alpha-D-xylose + L-seryl-[protein] = 3-O-(beta-D-xylosyl)-L-seryl-[protein] + UDP + H(+)</text>
        <dbReference type="Rhea" id="RHEA:50192"/>
        <dbReference type="Rhea" id="RHEA-COMP:9863"/>
        <dbReference type="Rhea" id="RHEA-COMP:12567"/>
        <dbReference type="ChEBI" id="CHEBI:15378"/>
        <dbReference type="ChEBI" id="CHEBI:29999"/>
        <dbReference type="ChEBI" id="CHEBI:57632"/>
        <dbReference type="ChEBI" id="CHEBI:58223"/>
        <dbReference type="ChEBI" id="CHEBI:132085"/>
        <dbReference type="EC" id="2.4.2.26"/>
    </reaction>
</comment>
<evidence type="ECO:0000256" key="8">
    <source>
        <dbReference type="ARBA" id="ARBA00022679"/>
    </source>
</evidence>
<feature type="domain" description="WSC" evidence="21">
    <location>
        <begin position="166"/>
        <end position="273"/>
    </location>
</feature>
<evidence type="ECO:0000256" key="5">
    <source>
        <dbReference type="ARBA" id="ARBA00010195"/>
    </source>
</evidence>
<evidence type="ECO:0000256" key="9">
    <source>
        <dbReference type="ARBA" id="ARBA00022692"/>
    </source>
</evidence>
<reference evidence="22 23" key="1">
    <citation type="submission" date="2024-08" db="EMBL/GenBank/DDBJ databases">
        <authorList>
            <person name="Cucini C."/>
            <person name="Frati F."/>
        </authorList>
    </citation>
    <scope>NUCLEOTIDE SEQUENCE [LARGE SCALE GENOMIC DNA]</scope>
</reference>
<evidence type="ECO:0000256" key="2">
    <source>
        <dbReference type="ARBA" id="ARBA00004648"/>
    </source>
</evidence>
<evidence type="ECO:0000256" key="6">
    <source>
        <dbReference type="ARBA" id="ARBA00011972"/>
    </source>
</evidence>
<dbReference type="Proteomes" id="UP001642540">
    <property type="component" value="Unassembled WGS sequence"/>
</dbReference>
<proteinExistence type="inferred from homology"/>
<dbReference type="InterPro" id="IPR002889">
    <property type="entry name" value="WSC_carb-bd"/>
</dbReference>
<evidence type="ECO:0000256" key="12">
    <source>
        <dbReference type="ARBA" id="ARBA00022968"/>
    </source>
</evidence>
<keyword evidence="12" id="KW-0735">Signal-anchor</keyword>
<keyword evidence="9 20" id="KW-0812">Transmembrane</keyword>
<dbReference type="PROSITE" id="PS51212">
    <property type="entry name" value="WSC"/>
    <property type="match status" value="1"/>
</dbReference>
<dbReference type="InterPro" id="IPR024448">
    <property type="entry name" value="XylT_C"/>
</dbReference>
<name>A0ABP1RDA6_9HEXA</name>
<keyword evidence="8" id="KW-0808">Transferase</keyword>
<evidence type="ECO:0000256" key="14">
    <source>
        <dbReference type="ARBA" id="ARBA00023034"/>
    </source>
</evidence>
<comment type="pathway">
    <text evidence="3">Glycan metabolism; chondroitin sulfate biosynthesis.</text>
</comment>
<keyword evidence="17" id="KW-0325">Glycoprotein</keyword>
<sequence length="975" mass="111728">MATRGQDISRFFINYRKYIIFIGIALAIQFFLAIRVVLLPGSWDISGDGSKGPSYTRIQGSQKNVETLQNVKPNVDVSDSISPQNTAAPVKKTLPDLNSSLVTLDAGSLTFVPECNITLKDSISAINRAKTQACKDEIANISCEITNDVLYTKRLPRYCSNKETIYGRYLGCFKDNPKDRILSGHLTLFKDKNSHQICIDLCLQSGFQYAGLQYGVECFCGNSKPSSNFKIDNEKCSMKCPLEELTSFIEPALLKSWNGNCGGYFAMDVFETGVFQDYELNNKIVGLDGRMEDGRLAEKPARTVRIVFFLTLNGRSARQVFRLIKALFHERHFFYIHIDSRQDYLYRELLSLTRILPNNVRFMKNRRATIWGGASLLTVLLSGMKDLVTNADEWNWEWDYVINLSESDFPLKSTEKLEAFLSHNKGRNFVKSHGRDVQKFIQKQGLDKTFYECEHRMWRVADRKLPSGILIDGGSDWIALHRDFVEYVIKSDDPLVAGLKTVFKYTLLPAESFFHTVLRNSNHCRTFVDNNLHVTNWKRKLGCKCQYRNVVDWCGCSPNDFKLTDWNRLQLAETRLLFFGRKFEAIVNQEIINKMEIWLYPERFEPYYPTMDRFWLSLYHYHDIFPKADDTLVTLGRSLARVAARNFAAKYDCKVVQNQEDNFVDQEEIAQLVEMTAYNHDDKFQGILVRFKTSIARQANIEGVPEVFTVHLEAWFGIKDQTTFAPWSQKNAKYRSRIQDISIGTDYDQKEQIFRNFARSIGPFSEPILIYNIVLDEPFNVTAVFIDPSNIVQAVQNSTTEVASGTTTNFVKPVLRTPLQPGNWTVKVLSLDGYLLAELKMLVLPLEFYQGKKISVSNSKLINLFPTDENTLDERNFDTQHETLLQDWIDTLVSEFYQVQDFCLESEQNHLLVSSLKTDATKDVSEGQSKSLKIDQGSMDHMETSVCSHSQWSSLFPDPKSSITGIDSETGFLLP</sequence>
<dbReference type="PANTHER" id="PTHR46025">
    <property type="entry name" value="XYLOSYLTRANSFERASE OXT"/>
    <property type="match status" value="1"/>
</dbReference>
<evidence type="ECO:0000256" key="15">
    <source>
        <dbReference type="ARBA" id="ARBA00023136"/>
    </source>
</evidence>
<evidence type="ECO:0000256" key="4">
    <source>
        <dbReference type="ARBA" id="ARBA00005093"/>
    </source>
</evidence>
<keyword evidence="16" id="KW-1015">Disulfide bond</keyword>
<dbReference type="SMART" id="SM00321">
    <property type="entry name" value="WSC"/>
    <property type="match status" value="1"/>
</dbReference>
<keyword evidence="11" id="KW-0256">Endoplasmic reticulum</keyword>
<keyword evidence="23" id="KW-1185">Reference proteome</keyword>
<evidence type="ECO:0000256" key="16">
    <source>
        <dbReference type="ARBA" id="ARBA00023157"/>
    </source>
</evidence>
<keyword evidence="10" id="KW-0479">Metal-binding</keyword>
<keyword evidence="13 20" id="KW-1133">Transmembrane helix</keyword>
<dbReference type="Pfam" id="PF12529">
    <property type="entry name" value="Xylo_C"/>
    <property type="match status" value="1"/>
</dbReference>
<evidence type="ECO:0000313" key="23">
    <source>
        <dbReference type="Proteomes" id="UP001642540"/>
    </source>
</evidence>
<protein>
    <recommendedName>
        <fullName evidence="6">protein xylosyltransferase</fullName>
        <ecNumber evidence="6">2.4.2.26</ecNumber>
    </recommendedName>
    <alternativeName>
        <fullName evidence="18">Peptide O-xylosyltransferase</fullName>
    </alternativeName>
</protein>
<dbReference type="Pfam" id="PF02485">
    <property type="entry name" value="Branch"/>
    <property type="match status" value="1"/>
</dbReference>
<evidence type="ECO:0000256" key="19">
    <source>
        <dbReference type="ARBA" id="ARBA00047847"/>
    </source>
</evidence>
<evidence type="ECO:0000256" key="17">
    <source>
        <dbReference type="ARBA" id="ARBA00023180"/>
    </source>
</evidence>
<evidence type="ECO:0000256" key="20">
    <source>
        <dbReference type="SAM" id="Phobius"/>
    </source>
</evidence>
<evidence type="ECO:0000256" key="11">
    <source>
        <dbReference type="ARBA" id="ARBA00022824"/>
    </source>
</evidence>
<keyword evidence="15 20" id="KW-0472">Membrane</keyword>
<keyword evidence="7" id="KW-0328">Glycosyltransferase</keyword>
<dbReference type="InterPro" id="IPR003406">
    <property type="entry name" value="Glyco_trans_14"/>
</dbReference>
<dbReference type="EMBL" id="CAXLJM020000068">
    <property type="protein sequence ID" value="CAL8122666.1"/>
    <property type="molecule type" value="Genomic_DNA"/>
</dbReference>
<dbReference type="Pfam" id="PF01822">
    <property type="entry name" value="WSC"/>
    <property type="match status" value="1"/>
</dbReference>
<evidence type="ECO:0000256" key="3">
    <source>
        <dbReference type="ARBA" id="ARBA00004840"/>
    </source>
</evidence>
<evidence type="ECO:0000256" key="7">
    <source>
        <dbReference type="ARBA" id="ARBA00022676"/>
    </source>
</evidence>
<comment type="pathway">
    <text evidence="4">Glycan metabolism; heparan sulfate biosynthesis.</text>
</comment>
<dbReference type="EC" id="2.4.2.26" evidence="6"/>
<comment type="subcellular location">
    <subcellularLocation>
        <location evidence="2">Endoplasmic reticulum membrane</location>
        <topology evidence="2">Single-pass type II membrane protein</topology>
    </subcellularLocation>
    <subcellularLocation>
        <location evidence="1">Golgi apparatus membrane</location>
        <topology evidence="1">Single-pass type II membrane protein</topology>
    </subcellularLocation>
</comment>
<evidence type="ECO:0000256" key="10">
    <source>
        <dbReference type="ARBA" id="ARBA00022723"/>
    </source>
</evidence>
<organism evidence="22 23">
    <name type="scientific">Orchesella dallaii</name>
    <dbReference type="NCBI Taxonomy" id="48710"/>
    <lineage>
        <taxon>Eukaryota</taxon>
        <taxon>Metazoa</taxon>
        <taxon>Ecdysozoa</taxon>
        <taxon>Arthropoda</taxon>
        <taxon>Hexapoda</taxon>
        <taxon>Collembola</taxon>
        <taxon>Entomobryomorpha</taxon>
        <taxon>Entomobryoidea</taxon>
        <taxon>Orchesellidae</taxon>
        <taxon>Orchesellinae</taxon>
        <taxon>Orchesella</taxon>
    </lineage>
</organism>